<evidence type="ECO:0000313" key="1">
    <source>
        <dbReference type="Proteomes" id="UP000095282"/>
    </source>
</evidence>
<dbReference type="eggNOG" id="ENOG502T70S">
    <property type="taxonomic scope" value="Eukaryota"/>
</dbReference>
<proteinExistence type="predicted"/>
<accession>A0A1I7UQD0</accession>
<reference evidence="2" key="1">
    <citation type="submission" date="2016-11" db="UniProtKB">
        <authorList>
            <consortium name="WormBaseParasite"/>
        </authorList>
    </citation>
    <scope>IDENTIFICATION</scope>
</reference>
<dbReference type="Proteomes" id="UP000095282">
    <property type="component" value="Unplaced"/>
</dbReference>
<evidence type="ECO:0000313" key="2">
    <source>
        <dbReference type="WBParaSite" id="Csp11.Scaffold630.g18293.t1"/>
    </source>
</evidence>
<protein>
    <submittedName>
        <fullName evidence="2">TAZ-type domain-containing protein</fullName>
    </submittedName>
</protein>
<dbReference type="WBParaSite" id="Csp11.Scaffold630.g18293.t1">
    <property type="protein sequence ID" value="Csp11.Scaffold630.g18293.t1"/>
    <property type="gene ID" value="Csp11.Scaffold630.g18293"/>
</dbReference>
<name>A0A1I7UQD0_9PELO</name>
<sequence length="94" mass="11021">MSTVRKEQQLAEYLLNLPLCIFCNEFHKSENCEEVRSTVDRIEILLIKELCLVCMSHHTSFYCPRREMICSLCNKMNHHVAICYLKDKPAKDGN</sequence>
<organism evidence="1 2">
    <name type="scientific">Caenorhabditis tropicalis</name>
    <dbReference type="NCBI Taxonomy" id="1561998"/>
    <lineage>
        <taxon>Eukaryota</taxon>
        <taxon>Metazoa</taxon>
        <taxon>Ecdysozoa</taxon>
        <taxon>Nematoda</taxon>
        <taxon>Chromadorea</taxon>
        <taxon>Rhabditida</taxon>
        <taxon>Rhabditina</taxon>
        <taxon>Rhabditomorpha</taxon>
        <taxon>Rhabditoidea</taxon>
        <taxon>Rhabditidae</taxon>
        <taxon>Peloderinae</taxon>
        <taxon>Caenorhabditis</taxon>
    </lineage>
</organism>
<keyword evidence="1" id="KW-1185">Reference proteome</keyword>
<dbReference type="AlphaFoldDB" id="A0A1I7UQD0"/>
<dbReference type="STRING" id="1561998.A0A1I7UQD0"/>